<dbReference type="AlphaFoldDB" id="A0A2S8A917"/>
<dbReference type="Proteomes" id="UP000238042">
    <property type="component" value="Unassembled WGS sequence"/>
</dbReference>
<comment type="caution">
    <text evidence="4">The sequence shown here is derived from an EMBL/GenBank/DDBJ whole genome shotgun (WGS) entry which is preliminary data.</text>
</comment>
<gene>
    <name evidence="4" type="ORF">C4S77_09480</name>
</gene>
<keyword evidence="5" id="KW-1185">Reference proteome</keyword>
<dbReference type="InterPro" id="IPR050498">
    <property type="entry name" value="Ycf3"/>
</dbReference>
<organism evidence="4 5">
    <name type="scientific">Apibacter adventoris</name>
    <dbReference type="NCBI Taxonomy" id="1679466"/>
    <lineage>
        <taxon>Bacteria</taxon>
        <taxon>Pseudomonadati</taxon>
        <taxon>Bacteroidota</taxon>
        <taxon>Flavobacteriia</taxon>
        <taxon>Flavobacteriales</taxon>
        <taxon>Weeksellaceae</taxon>
        <taxon>Apibacter</taxon>
    </lineage>
</organism>
<dbReference type="InterPro" id="IPR019734">
    <property type="entry name" value="TPR_rpt"/>
</dbReference>
<dbReference type="Gene3D" id="1.25.40.10">
    <property type="entry name" value="Tetratricopeptide repeat domain"/>
    <property type="match status" value="3"/>
</dbReference>
<dbReference type="InterPro" id="IPR011990">
    <property type="entry name" value="TPR-like_helical_dom_sf"/>
</dbReference>
<dbReference type="PANTHER" id="PTHR44858">
    <property type="entry name" value="TETRATRICOPEPTIDE REPEAT PROTEIN 6"/>
    <property type="match status" value="1"/>
</dbReference>
<feature type="repeat" description="TPR" evidence="3">
    <location>
        <begin position="153"/>
        <end position="186"/>
    </location>
</feature>
<reference evidence="4 5" key="1">
    <citation type="submission" date="2018-02" db="EMBL/GenBank/DDBJ databases">
        <title>Genome sequences of Apibacter spp., gut symbionts of Asian honey bees.</title>
        <authorList>
            <person name="Kwong W.K."/>
            <person name="Steele M.I."/>
            <person name="Moran N.A."/>
        </authorList>
    </citation>
    <scope>NUCLEOTIDE SEQUENCE [LARGE SCALE GENOMIC DNA]</scope>
    <source>
        <strain evidence="5">wkB301</strain>
    </source>
</reference>
<sequence>MLAGVLNAQNIQEGIKYLGNDQFNKAKEVFEGLVSKSPSEENYFYLGYFYLKNETPNIELAVQNFNKGLALNPKSELNRIGLACVKLFRGEKSAANADFDAIAKDSKYRNAEVIYRIAEAYILFKNKPESIDADKSIDYSEKLLNLVKNKDKAEYYIVLGNAYYEKLDPGKAMTNYTRALEIADNKAEVYALIGNLWSRTKQNNQLALENFTNAVTADSNYSITYKYWVDYDLRTQKYNDATTHLQKYMELTGNNDANTQFNLARIAFNAKDFDKSLNIINQYWDKISDPLKYKVRALVLVEKSDFSNAYDDMNSYLKAINNSKMEGSDYGILGKIQTSLAAKAVGEEKTKLEKEAVFNLNKAIAEGDRYFDYQDLLLKINPNANSSSSENNPKIVALKKAVTTNPNDTKSWYDLALEQYNAKDYAGSIASWDKLIELIPTWETSYGGKAMALYAYDREDKSGLAAQTYQKYIDMVSPKNTYSETEKAYLAIAYSFFAYKNFHEGDNVKAQDYVNKILAIDPKNEEALNLEKQLK</sequence>
<proteinExistence type="predicted"/>
<dbReference type="PANTHER" id="PTHR44858:SF1">
    <property type="entry name" value="UDP-N-ACETYLGLUCOSAMINE--PEPTIDE N-ACETYLGLUCOSAMINYLTRANSFERASE SPINDLY-RELATED"/>
    <property type="match status" value="1"/>
</dbReference>
<evidence type="ECO:0000256" key="3">
    <source>
        <dbReference type="PROSITE-ProRule" id="PRU00339"/>
    </source>
</evidence>
<evidence type="ECO:0000313" key="4">
    <source>
        <dbReference type="EMBL" id="PQL91074.1"/>
    </source>
</evidence>
<dbReference type="PROSITE" id="PS50005">
    <property type="entry name" value="TPR"/>
    <property type="match status" value="1"/>
</dbReference>
<dbReference type="SUPFAM" id="SSF48452">
    <property type="entry name" value="TPR-like"/>
    <property type="match status" value="3"/>
</dbReference>
<evidence type="ECO:0000256" key="2">
    <source>
        <dbReference type="ARBA" id="ARBA00022803"/>
    </source>
</evidence>
<dbReference type="SMART" id="SM00028">
    <property type="entry name" value="TPR"/>
    <property type="match status" value="6"/>
</dbReference>
<dbReference type="EMBL" id="PSZM01000043">
    <property type="protein sequence ID" value="PQL91074.1"/>
    <property type="molecule type" value="Genomic_DNA"/>
</dbReference>
<keyword evidence="2 3" id="KW-0802">TPR repeat</keyword>
<keyword evidence="1" id="KW-0677">Repeat</keyword>
<evidence type="ECO:0008006" key="6">
    <source>
        <dbReference type="Google" id="ProtNLM"/>
    </source>
</evidence>
<name>A0A2S8A917_9FLAO</name>
<accession>A0A2S8A917</accession>
<evidence type="ECO:0000313" key="5">
    <source>
        <dbReference type="Proteomes" id="UP000238042"/>
    </source>
</evidence>
<evidence type="ECO:0000256" key="1">
    <source>
        <dbReference type="ARBA" id="ARBA00022737"/>
    </source>
</evidence>
<protein>
    <recommendedName>
        <fullName evidence="6">Tetratricopeptide repeat protein</fullName>
    </recommendedName>
</protein>